<proteinExistence type="predicted"/>
<name>A0A834RLB2_9PLEO</name>
<evidence type="ECO:0000313" key="3">
    <source>
        <dbReference type="Proteomes" id="UP000245464"/>
    </source>
</evidence>
<dbReference type="Proteomes" id="UP000245464">
    <property type="component" value="Chromosome 10"/>
</dbReference>
<reference evidence="2" key="1">
    <citation type="journal article" date="2018" name="BMC Genomics">
        <title>Comparative genomics of the wheat fungal pathogen Pyrenophora tritici-repentis reveals chromosomal variations and genome plasticity.</title>
        <authorList>
            <person name="Moolhuijzen P."/>
            <person name="See P.T."/>
            <person name="Hane J.K."/>
            <person name="Shi G."/>
            <person name="Liu Z."/>
            <person name="Oliver R.P."/>
            <person name="Moffat C.S."/>
        </authorList>
    </citation>
    <scope>NUCLEOTIDE SEQUENCE [LARGE SCALE GENOMIC DNA]</scope>
    <source>
        <strain evidence="2">M4</strain>
    </source>
</reference>
<gene>
    <name evidence="2" type="ORF">PtrM4_052230</name>
</gene>
<protein>
    <submittedName>
        <fullName evidence="2">Uncharacterized protein</fullName>
    </submittedName>
</protein>
<feature type="compositionally biased region" description="Low complexity" evidence="1">
    <location>
        <begin position="30"/>
        <end position="46"/>
    </location>
</feature>
<feature type="region of interest" description="Disordered" evidence="1">
    <location>
        <begin position="1"/>
        <end position="56"/>
    </location>
</feature>
<accession>A0A834RLB2</accession>
<comment type="caution">
    <text evidence="2">The sequence shown here is derived from an EMBL/GenBank/DDBJ whole genome shotgun (WGS) entry which is preliminary data.</text>
</comment>
<dbReference type="GeneID" id="90955037"/>
<dbReference type="EMBL" id="NQIK02000010">
    <property type="protein sequence ID" value="KAF7565789.1"/>
    <property type="molecule type" value="Genomic_DNA"/>
</dbReference>
<evidence type="ECO:0000256" key="1">
    <source>
        <dbReference type="SAM" id="MobiDB-lite"/>
    </source>
</evidence>
<organism evidence="2 3">
    <name type="scientific">Pyrenophora tritici-repentis</name>
    <dbReference type="NCBI Taxonomy" id="45151"/>
    <lineage>
        <taxon>Eukaryota</taxon>
        <taxon>Fungi</taxon>
        <taxon>Dikarya</taxon>
        <taxon>Ascomycota</taxon>
        <taxon>Pezizomycotina</taxon>
        <taxon>Dothideomycetes</taxon>
        <taxon>Pleosporomycetidae</taxon>
        <taxon>Pleosporales</taxon>
        <taxon>Pleosporineae</taxon>
        <taxon>Pleosporaceae</taxon>
        <taxon>Pyrenophora</taxon>
    </lineage>
</organism>
<evidence type="ECO:0000313" key="2">
    <source>
        <dbReference type="EMBL" id="KAF7565789.1"/>
    </source>
</evidence>
<dbReference type="KEGG" id="ptrr:90955037"/>
<dbReference type="RefSeq" id="XP_065959515.1">
    <property type="nucleotide sequence ID" value="XM_066104951.1"/>
</dbReference>
<sequence>MSPPIWITTSGRPPTPDADAVRWLFREDTPTQPDPTQSDSSTSESTEAVRPNLRGGGGWVHSELFKDYSGLTHPADWLQLLRAQSNHQTIPFRFKPSTRAKTQRKDALFSPRRLPKAHVQNIRERIDYDESLANRLDQECRGRTSQRQSSGLAYPPPLVVRTTSRFRENYMIDGPRKHDHDRFGL</sequence>
<dbReference type="AlphaFoldDB" id="A0A834RLB2"/>